<gene>
    <name evidence="2" type="ORF">BZ3500_MVSOF-1268-A1-R1_CHR2-2G05030</name>
</gene>
<proteinExistence type="predicted"/>
<name>A0A2X0L735_9BASI</name>
<sequence>MTPTPSLTDRLPTSYDALDYERTSLTHEDVQNIVEVYNASLTTLANIVDHRSVADFVRLQKPGNYGEVALATAAGQVANIWLVGRIRTIDPAGGIVPKNQQWRLERDCVRPEDLDREIRLELFESDSEVVKFRNWLQGGVSQALHQHWKLPKNLQELAELASPFGRNSNSAYIHHRVVTTKDCWNHVFGGDIPFPASIKASIRPWLGTDSEDPAREREYLQFWKELLQLRFQGKPTELAAPTPFPVSFADDPNRQKYAHTVLQAVDVCGIMCNVQIHVHEDKRKEQWIGRYQLTPVAARIHGRLASTPQPAASRSVSAAVGPHQHGLLLLNHVFFFLENNNNTETSSAPRYLGTPQNSSAIHSPVKRSAYEAEFELDFADLTNNAKKIKSDSDNSSADSDEDEIGLAGFGHLGA</sequence>
<protein>
    <submittedName>
        <fullName evidence="2">BZ3500_MvSof-1268-A1-R1_Chr2-2g05030 protein</fullName>
    </submittedName>
</protein>
<keyword evidence="3" id="KW-1185">Reference proteome</keyword>
<dbReference type="Proteomes" id="UP000249723">
    <property type="component" value="Unassembled WGS sequence"/>
</dbReference>
<dbReference type="AlphaFoldDB" id="A0A2X0L735"/>
<evidence type="ECO:0000313" key="2">
    <source>
        <dbReference type="EMBL" id="SCZ87564.1"/>
    </source>
</evidence>
<evidence type="ECO:0000256" key="1">
    <source>
        <dbReference type="SAM" id="MobiDB-lite"/>
    </source>
</evidence>
<organism evidence="2 3">
    <name type="scientific">Microbotryum saponariae</name>
    <dbReference type="NCBI Taxonomy" id="289078"/>
    <lineage>
        <taxon>Eukaryota</taxon>
        <taxon>Fungi</taxon>
        <taxon>Dikarya</taxon>
        <taxon>Basidiomycota</taxon>
        <taxon>Pucciniomycotina</taxon>
        <taxon>Microbotryomycetes</taxon>
        <taxon>Microbotryales</taxon>
        <taxon>Microbotryaceae</taxon>
        <taxon>Microbotryum</taxon>
    </lineage>
</organism>
<feature type="region of interest" description="Disordered" evidence="1">
    <location>
        <begin position="387"/>
        <end position="414"/>
    </location>
</feature>
<dbReference type="EMBL" id="FMWP01000010">
    <property type="protein sequence ID" value="SCZ87564.1"/>
    <property type="molecule type" value="Genomic_DNA"/>
</dbReference>
<accession>A0A2X0L735</accession>
<evidence type="ECO:0000313" key="3">
    <source>
        <dbReference type="Proteomes" id="UP000249723"/>
    </source>
</evidence>
<reference evidence="3" key="1">
    <citation type="submission" date="2016-10" db="EMBL/GenBank/DDBJ databases">
        <authorList>
            <person name="Jeantristanb JTB J.-T."/>
            <person name="Ricardo R."/>
        </authorList>
    </citation>
    <scope>NUCLEOTIDE SEQUENCE [LARGE SCALE GENOMIC DNA]</scope>
</reference>